<dbReference type="Proteomes" id="UP000007635">
    <property type="component" value="Unassembled WGS sequence"/>
</dbReference>
<feature type="compositionally biased region" description="Low complexity" evidence="2">
    <location>
        <begin position="100"/>
        <end position="111"/>
    </location>
</feature>
<reference evidence="3" key="3">
    <citation type="submission" date="2025-09" db="UniProtKB">
        <authorList>
            <consortium name="Ensembl"/>
        </authorList>
    </citation>
    <scope>IDENTIFICATION</scope>
</reference>
<dbReference type="Ensembl" id="ENSGACT00000017932.2">
    <property type="protein sequence ID" value="ENSGACP00000017897.2"/>
    <property type="gene ID" value="ENSGACG00000001616.2"/>
</dbReference>
<reference evidence="3" key="2">
    <citation type="submission" date="2025-08" db="UniProtKB">
        <authorList>
            <consortium name="Ensembl"/>
        </authorList>
    </citation>
    <scope>IDENTIFICATION</scope>
</reference>
<proteinExistence type="predicted"/>
<evidence type="ECO:0000313" key="4">
    <source>
        <dbReference type="Proteomes" id="UP000007635"/>
    </source>
</evidence>
<accession>G3PJW7</accession>
<organism evidence="3 4">
    <name type="scientific">Gasterosteus aculeatus aculeatus</name>
    <name type="common">three-spined stickleback</name>
    <dbReference type="NCBI Taxonomy" id="481459"/>
    <lineage>
        <taxon>Eukaryota</taxon>
        <taxon>Metazoa</taxon>
        <taxon>Chordata</taxon>
        <taxon>Craniata</taxon>
        <taxon>Vertebrata</taxon>
        <taxon>Euteleostomi</taxon>
        <taxon>Actinopterygii</taxon>
        <taxon>Neopterygii</taxon>
        <taxon>Teleostei</taxon>
        <taxon>Neoteleostei</taxon>
        <taxon>Acanthomorphata</taxon>
        <taxon>Eupercaria</taxon>
        <taxon>Perciformes</taxon>
        <taxon>Cottioidei</taxon>
        <taxon>Gasterosteales</taxon>
        <taxon>Gasterosteidae</taxon>
        <taxon>Gasterosteus</taxon>
    </lineage>
</organism>
<dbReference type="AlphaFoldDB" id="G3PJW7"/>
<evidence type="ECO:0000256" key="2">
    <source>
        <dbReference type="SAM" id="MobiDB-lite"/>
    </source>
</evidence>
<dbReference type="GO" id="GO:0055107">
    <property type="term" value="P:Golgi to secretory granule transport"/>
    <property type="evidence" value="ECO:0007669"/>
    <property type="project" value="TreeGrafter"/>
</dbReference>
<protein>
    <submittedName>
        <fullName evidence="3">Uncharacterized protein</fullName>
    </submittedName>
</protein>
<reference evidence="3 4" key="1">
    <citation type="journal article" date="2021" name="G3 (Bethesda)">
        <title>Improved contiguity of the threespine stickleback genome using long-read sequencing.</title>
        <authorList>
            <person name="Nath S."/>
            <person name="Shaw D.E."/>
            <person name="White M.A."/>
        </authorList>
    </citation>
    <scope>NUCLEOTIDE SEQUENCE [LARGE SCALE GENOMIC DNA]</scope>
    <source>
        <strain evidence="3 4">Lake Benthic</strain>
    </source>
</reference>
<sequence length="139" mass="15626">MSTSQHMSRLETLQAEQELEIKMLSERKMELEHRVHAMLEENELLQSTVDDLRERTLVLERQSHRKDLQLRQSQLELQEVQVSHRQLTARLEELTEEQSLHSLTPHPSSLLCEIDSEHGAGGAGAGARAAASSVVGGLL</sequence>
<evidence type="ECO:0000256" key="1">
    <source>
        <dbReference type="ARBA" id="ARBA00023054"/>
    </source>
</evidence>
<evidence type="ECO:0000313" key="3">
    <source>
        <dbReference type="Ensembl" id="ENSGACP00000017897.2"/>
    </source>
</evidence>
<keyword evidence="4" id="KW-1185">Reference proteome</keyword>
<name>G3PJW7_GASAC</name>
<dbReference type="InterPro" id="IPR051149">
    <property type="entry name" value="Spindly/BICDR_Dynein_Adapter"/>
</dbReference>
<dbReference type="Bgee" id="ENSGACG00000013543">
    <property type="expression patterns" value="Expressed in camera-type eye and 2 other cell types or tissues"/>
</dbReference>
<dbReference type="PANTHER" id="PTHR32123:SF12">
    <property type="entry name" value="BICD FAMILY-LIKE CARGO ADAPTER 1"/>
    <property type="match status" value="1"/>
</dbReference>
<dbReference type="GeneTree" id="ENSGT00940000157442"/>
<dbReference type="PANTHER" id="PTHR32123">
    <property type="entry name" value="BICD FAMILY-LIKE CARGO ADAPTER"/>
    <property type="match status" value="1"/>
</dbReference>
<feature type="region of interest" description="Disordered" evidence="2">
    <location>
        <begin position="96"/>
        <end position="125"/>
    </location>
</feature>
<keyword evidence="1" id="KW-0175">Coiled coil</keyword>
<dbReference type="GO" id="GO:0047496">
    <property type="term" value="P:vesicle transport along microtubule"/>
    <property type="evidence" value="ECO:0007669"/>
    <property type="project" value="TreeGrafter"/>
</dbReference>